<dbReference type="PROSITE" id="PS50943">
    <property type="entry name" value="HTH_CROC1"/>
    <property type="match status" value="1"/>
</dbReference>
<dbReference type="InterPro" id="IPR010982">
    <property type="entry name" value="Lambda_DNA-bd_dom_sf"/>
</dbReference>
<gene>
    <name evidence="2" type="ORF">PM738_14975</name>
</gene>
<accession>A0AB35IL00</accession>
<dbReference type="InterPro" id="IPR001387">
    <property type="entry name" value="Cro/C1-type_HTH"/>
</dbReference>
<evidence type="ECO:0000313" key="2">
    <source>
        <dbReference type="EMBL" id="MDB7085109.1"/>
    </source>
</evidence>
<dbReference type="Proteomes" id="UP001211987">
    <property type="component" value="Unassembled WGS sequence"/>
</dbReference>
<name>A0AB35IL00_9FIRM</name>
<dbReference type="Pfam" id="PF01381">
    <property type="entry name" value="HTH_3"/>
    <property type="match status" value="1"/>
</dbReference>
<evidence type="ECO:0000313" key="3">
    <source>
        <dbReference type="Proteomes" id="UP001211987"/>
    </source>
</evidence>
<organism evidence="2 3">
    <name type="scientific">Thomasclavelia ramosa</name>
    <dbReference type="NCBI Taxonomy" id="1547"/>
    <lineage>
        <taxon>Bacteria</taxon>
        <taxon>Bacillati</taxon>
        <taxon>Bacillota</taxon>
        <taxon>Erysipelotrichia</taxon>
        <taxon>Erysipelotrichales</taxon>
        <taxon>Coprobacillaceae</taxon>
        <taxon>Thomasclavelia</taxon>
    </lineage>
</organism>
<protein>
    <submittedName>
        <fullName evidence="2">Helix-turn-helix transcriptional regulator</fullName>
    </submittedName>
</protein>
<dbReference type="CDD" id="cd00093">
    <property type="entry name" value="HTH_XRE"/>
    <property type="match status" value="1"/>
</dbReference>
<dbReference type="GO" id="GO:0003677">
    <property type="term" value="F:DNA binding"/>
    <property type="evidence" value="ECO:0007669"/>
    <property type="project" value="InterPro"/>
</dbReference>
<evidence type="ECO:0000259" key="1">
    <source>
        <dbReference type="PROSITE" id="PS50943"/>
    </source>
</evidence>
<dbReference type="EMBL" id="JAQLKE010000031">
    <property type="protein sequence ID" value="MDB7085109.1"/>
    <property type="molecule type" value="Genomic_DNA"/>
</dbReference>
<feature type="domain" description="HTH cro/C1-type" evidence="1">
    <location>
        <begin position="11"/>
        <end position="65"/>
    </location>
</feature>
<dbReference type="RefSeq" id="WP_009009774.1">
    <property type="nucleotide sequence ID" value="NZ_JADPBJ010000011.1"/>
</dbReference>
<dbReference type="Gene3D" id="1.10.260.40">
    <property type="entry name" value="lambda repressor-like DNA-binding domains"/>
    <property type="match status" value="1"/>
</dbReference>
<comment type="caution">
    <text evidence="2">The sequence shown here is derived from an EMBL/GenBank/DDBJ whole genome shotgun (WGS) entry which is preliminary data.</text>
</comment>
<sequence>MSSKKLPLITLRKTRLKNNLRQKDIAYVLGCTTQYYSQLERGINVLSYDYATRLALMFNTTPDELFFEEYKKVYIKM</sequence>
<proteinExistence type="predicted"/>
<dbReference type="SUPFAM" id="SSF47413">
    <property type="entry name" value="lambda repressor-like DNA-binding domains"/>
    <property type="match status" value="1"/>
</dbReference>
<reference evidence="2" key="1">
    <citation type="submission" date="2023-01" db="EMBL/GenBank/DDBJ databases">
        <title>Human gut microbiome strain richness.</title>
        <authorList>
            <person name="Chen-Liaw A."/>
        </authorList>
    </citation>
    <scope>NUCLEOTIDE SEQUENCE</scope>
    <source>
        <strain evidence="2">1001217st2_G6_1001217B_191108</strain>
    </source>
</reference>
<dbReference type="AlphaFoldDB" id="A0AB35IL00"/>
<dbReference type="SMART" id="SM00530">
    <property type="entry name" value="HTH_XRE"/>
    <property type="match status" value="1"/>
</dbReference>